<feature type="transmembrane region" description="Helical" evidence="1">
    <location>
        <begin position="54"/>
        <end position="73"/>
    </location>
</feature>
<gene>
    <name evidence="2" type="ORF">EIM92_18165</name>
</gene>
<reference evidence="2 3" key="1">
    <citation type="submission" date="2018-11" db="EMBL/GenBank/DDBJ databases">
        <title>Genome sequencing of Paenibacillus lentus DSM25539(T).</title>
        <authorList>
            <person name="Kook J.-K."/>
            <person name="Park S.-N."/>
            <person name="Lim Y.K."/>
        </authorList>
    </citation>
    <scope>NUCLEOTIDE SEQUENCE [LARGE SCALE GENOMIC DNA]</scope>
    <source>
        <strain evidence="2 3">DSM 25539</strain>
    </source>
</reference>
<dbReference type="Gene3D" id="1.20.120.1220">
    <property type="match status" value="1"/>
</dbReference>
<dbReference type="KEGG" id="plen:EIM92_18165"/>
<accession>A0A3S8RY46</accession>
<dbReference type="OrthoDB" id="9789291at2"/>
<dbReference type="EMBL" id="CP034248">
    <property type="protein sequence ID" value="AZK47851.1"/>
    <property type="molecule type" value="Genomic_DNA"/>
</dbReference>
<keyword evidence="1" id="KW-0472">Membrane</keyword>
<evidence type="ECO:0000313" key="2">
    <source>
        <dbReference type="EMBL" id="AZK47851.1"/>
    </source>
</evidence>
<proteinExistence type="predicted"/>
<keyword evidence="3" id="KW-1185">Reference proteome</keyword>
<dbReference type="AlphaFoldDB" id="A0A3S8RY46"/>
<evidence type="ECO:0000256" key="1">
    <source>
        <dbReference type="SAM" id="Phobius"/>
    </source>
</evidence>
<sequence>MIPGSVGGGDIKLMSVVGVAIGWQESLLFFCLMLAIAGLCAVIGMLVKKNCKMKIPLAPFFLISQLSLLSLGFG</sequence>
<protein>
    <recommendedName>
        <fullName evidence="4">Prepilin peptidase</fullName>
    </recommendedName>
</protein>
<dbReference type="Proteomes" id="UP000273145">
    <property type="component" value="Chromosome"/>
</dbReference>
<evidence type="ECO:0000313" key="3">
    <source>
        <dbReference type="Proteomes" id="UP000273145"/>
    </source>
</evidence>
<organism evidence="2 3">
    <name type="scientific">Paenibacillus lentus</name>
    <dbReference type="NCBI Taxonomy" id="1338368"/>
    <lineage>
        <taxon>Bacteria</taxon>
        <taxon>Bacillati</taxon>
        <taxon>Bacillota</taxon>
        <taxon>Bacilli</taxon>
        <taxon>Bacillales</taxon>
        <taxon>Paenibacillaceae</taxon>
        <taxon>Paenibacillus</taxon>
    </lineage>
</organism>
<keyword evidence="1" id="KW-0812">Transmembrane</keyword>
<feature type="transmembrane region" description="Helical" evidence="1">
    <location>
        <begin position="27"/>
        <end position="47"/>
    </location>
</feature>
<evidence type="ECO:0008006" key="4">
    <source>
        <dbReference type="Google" id="ProtNLM"/>
    </source>
</evidence>
<keyword evidence="1" id="KW-1133">Transmembrane helix</keyword>
<name>A0A3S8RY46_9BACL</name>